<evidence type="ECO:0000256" key="6">
    <source>
        <dbReference type="ARBA" id="ARBA00022801"/>
    </source>
</evidence>
<dbReference type="SUPFAM" id="SSF54001">
    <property type="entry name" value="Cysteine proteinases"/>
    <property type="match status" value="1"/>
</dbReference>
<dbReference type="InterPro" id="IPR050185">
    <property type="entry name" value="Ub_carboxyl-term_hydrolase"/>
</dbReference>
<comment type="similarity">
    <text evidence="2">Belongs to the peptidase C19 family.</text>
</comment>
<dbReference type="AlphaFoldDB" id="A0A2P2ID26"/>
<keyword evidence="6 10" id="KW-0378">Hydrolase</keyword>
<feature type="region of interest" description="Disordered" evidence="8">
    <location>
        <begin position="267"/>
        <end position="294"/>
    </location>
</feature>
<evidence type="ECO:0000256" key="5">
    <source>
        <dbReference type="ARBA" id="ARBA00022786"/>
    </source>
</evidence>
<dbReference type="InterPro" id="IPR038765">
    <property type="entry name" value="Papain-like_cys_pep_sf"/>
</dbReference>
<keyword evidence="5" id="KW-0833">Ubl conjugation pathway</keyword>
<evidence type="ECO:0000259" key="9">
    <source>
        <dbReference type="PROSITE" id="PS50235"/>
    </source>
</evidence>
<dbReference type="InterPro" id="IPR028889">
    <property type="entry name" value="USP"/>
</dbReference>
<dbReference type="EC" id="3.4.19.12" evidence="3"/>
<organism evidence="10">
    <name type="scientific">Hirondellea gigas</name>
    <dbReference type="NCBI Taxonomy" id="1518452"/>
    <lineage>
        <taxon>Eukaryota</taxon>
        <taxon>Metazoa</taxon>
        <taxon>Ecdysozoa</taxon>
        <taxon>Arthropoda</taxon>
        <taxon>Crustacea</taxon>
        <taxon>Multicrustacea</taxon>
        <taxon>Malacostraca</taxon>
        <taxon>Eumalacostraca</taxon>
        <taxon>Peracarida</taxon>
        <taxon>Amphipoda</taxon>
        <taxon>Amphilochidea</taxon>
        <taxon>Lysianassida</taxon>
        <taxon>Lysianassidira</taxon>
        <taxon>Lysianassoidea</taxon>
        <taxon>Lysianassidae</taxon>
        <taxon>Hirondellea</taxon>
    </lineage>
</organism>
<dbReference type="Pfam" id="PF00443">
    <property type="entry name" value="UCH"/>
    <property type="match status" value="1"/>
</dbReference>
<reference evidence="10" key="1">
    <citation type="journal article" date="2018" name="Biosci. Biotechnol. Biochem.">
        <title>Polysaccharide hydrolase of the hadal zone amphipods Hirondellea gigas.</title>
        <authorList>
            <person name="Kobayashi H."/>
            <person name="Nagahama T."/>
            <person name="Arai W."/>
            <person name="Sasagawa Y."/>
            <person name="Umeda M."/>
            <person name="Hayashi T."/>
            <person name="Nikaido I."/>
            <person name="Watanabe H."/>
            <person name="Oguri K."/>
            <person name="Kitazato H."/>
            <person name="Fujioka K."/>
            <person name="Kido Y."/>
            <person name="Takami H."/>
        </authorList>
    </citation>
    <scope>NUCLEOTIDE SEQUENCE</scope>
    <source>
        <tissue evidence="10">Whole body</tissue>
    </source>
</reference>
<proteinExistence type="evidence at transcript level"/>
<protein>
    <recommendedName>
        <fullName evidence="3">ubiquitinyl hydrolase 1</fullName>
        <ecNumber evidence="3">3.4.19.12</ecNumber>
    </recommendedName>
</protein>
<dbReference type="InterPro" id="IPR001394">
    <property type="entry name" value="Peptidase_C19_UCH"/>
</dbReference>
<accession>A0A2P2ID26</accession>
<dbReference type="GO" id="GO:0016579">
    <property type="term" value="P:protein deubiquitination"/>
    <property type="evidence" value="ECO:0007669"/>
    <property type="project" value="InterPro"/>
</dbReference>
<feature type="compositionally biased region" description="Acidic residues" evidence="8">
    <location>
        <begin position="268"/>
        <end position="277"/>
    </location>
</feature>
<keyword evidence="7" id="KW-0788">Thiol protease</keyword>
<dbReference type="PANTHER" id="PTHR21646:SF24">
    <property type="entry name" value="UBIQUITIN CARBOXYL-TERMINAL HYDROLASE"/>
    <property type="match status" value="1"/>
</dbReference>
<dbReference type="InterPro" id="IPR018200">
    <property type="entry name" value="USP_CS"/>
</dbReference>
<keyword evidence="4" id="KW-0645">Protease</keyword>
<dbReference type="GO" id="GO:0006508">
    <property type="term" value="P:proteolysis"/>
    <property type="evidence" value="ECO:0007669"/>
    <property type="project" value="UniProtKB-KW"/>
</dbReference>
<dbReference type="PROSITE" id="PS00973">
    <property type="entry name" value="USP_2"/>
    <property type="match status" value="1"/>
</dbReference>
<dbReference type="PROSITE" id="PS50235">
    <property type="entry name" value="USP_3"/>
    <property type="match status" value="1"/>
</dbReference>
<evidence type="ECO:0000256" key="7">
    <source>
        <dbReference type="ARBA" id="ARBA00022807"/>
    </source>
</evidence>
<feature type="domain" description="USP" evidence="9">
    <location>
        <begin position="1"/>
        <end position="529"/>
    </location>
</feature>
<evidence type="ECO:0000256" key="4">
    <source>
        <dbReference type="ARBA" id="ARBA00022670"/>
    </source>
</evidence>
<dbReference type="EMBL" id="IACF01006315">
    <property type="protein sequence ID" value="LAB71898.1"/>
    <property type="molecule type" value="mRNA"/>
</dbReference>
<evidence type="ECO:0000313" key="10">
    <source>
        <dbReference type="EMBL" id="LAB71898.1"/>
    </source>
</evidence>
<evidence type="ECO:0000256" key="2">
    <source>
        <dbReference type="ARBA" id="ARBA00009085"/>
    </source>
</evidence>
<dbReference type="CDD" id="cd02257">
    <property type="entry name" value="Peptidase_C19"/>
    <property type="match status" value="1"/>
</dbReference>
<evidence type="ECO:0000256" key="3">
    <source>
        <dbReference type="ARBA" id="ARBA00012759"/>
    </source>
</evidence>
<dbReference type="GO" id="GO:0004843">
    <property type="term" value="F:cysteine-type deubiquitinase activity"/>
    <property type="evidence" value="ECO:0007669"/>
    <property type="project" value="UniProtKB-EC"/>
</dbReference>
<sequence length="565" mass="63840">MGYQQQDASELLGFLLDGLHEDLNRIVDKPTTEKVESDGRPDAVVAREAWELYRQRNDSIVVDTMQGQLKSTVVCPECDYISITFDPFMFLQVPFPVRRDKTQIITVVFADPDKPVTVYGPKVEKNGSIFSLKTSLSELCHVKASNLEICEIWTKRIYKIHSDSGNNSEIRADDVIWAFEVSDIPTEGNDAPKANDVAICRMFQQERKRNAYFRPGSFYPKEFSYSEFGLPLVVSVPSKTTSREIRQRVRDAMRPFVDFELFSATSAMDDESSEPNEDSSSSSSSSSSKSPDPYQILVMDRGGRACLSCNHLRSCDGCELSPDSDDIINVSNDHVTFALVWNDKALFKRSHYNEPILHSSAPVTRSSSSRSGYGISKDHAVDLADCIDSFARKERLSEQDAWYCKKCKLHRRATKKFDIWKCPDIFIISLKRFTYTQQYRDRINTLVNFDVEGLDMAPWIVDENHGAAVYDLYAVSNHMGGMGGGHYTAYAQNLINSKWYSLDDSYVTELRDPKQCVSSSAYVLYYKKRGVDVVMHSISSAPEEGEELSDDDTDDPNAQSSVHAI</sequence>
<evidence type="ECO:0000256" key="8">
    <source>
        <dbReference type="SAM" id="MobiDB-lite"/>
    </source>
</evidence>
<evidence type="ECO:0000256" key="1">
    <source>
        <dbReference type="ARBA" id="ARBA00000707"/>
    </source>
</evidence>
<comment type="catalytic activity">
    <reaction evidence="1">
        <text>Thiol-dependent hydrolysis of ester, thioester, amide, peptide and isopeptide bonds formed by the C-terminal Gly of ubiquitin (a 76-residue protein attached to proteins as an intracellular targeting signal).</text>
        <dbReference type="EC" id="3.4.19.12"/>
    </reaction>
</comment>
<feature type="region of interest" description="Disordered" evidence="8">
    <location>
        <begin position="541"/>
        <end position="565"/>
    </location>
</feature>
<dbReference type="Gene3D" id="3.90.70.10">
    <property type="entry name" value="Cysteine proteinases"/>
    <property type="match status" value="2"/>
</dbReference>
<feature type="compositionally biased region" description="Polar residues" evidence="8">
    <location>
        <begin position="556"/>
        <end position="565"/>
    </location>
</feature>
<feature type="compositionally biased region" description="Low complexity" evidence="8">
    <location>
        <begin position="278"/>
        <end position="293"/>
    </location>
</feature>
<feature type="compositionally biased region" description="Acidic residues" evidence="8">
    <location>
        <begin position="543"/>
        <end position="555"/>
    </location>
</feature>
<name>A0A2P2ID26_9CRUS</name>
<dbReference type="PANTHER" id="PTHR21646">
    <property type="entry name" value="UBIQUITIN CARBOXYL-TERMINAL HYDROLASE"/>
    <property type="match status" value="1"/>
</dbReference>